<dbReference type="Proteomes" id="UP000298313">
    <property type="component" value="Unassembled WGS sequence"/>
</dbReference>
<organism evidence="1 2">
    <name type="scientific">Cryobacterium fucosi</name>
    <dbReference type="NCBI Taxonomy" id="1259157"/>
    <lineage>
        <taxon>Bacteria</taxon>
        <taxon>Bacillati</taxon>
        <taxon>Actinomycetota</taxon>
        <taxon>Actinomycetes</taxon>
        <taxon>Micrococcales</taxon>
        <taxon>Microbacteriaceae</taxon>
        <taxon>Cryobacterium</taxon>
    </lineage>
</organism>
<keyword evidence="2" id="KW-1185">Reference proteome</keyword>
<sequence length="72" mass="7126">MISVGADNGYGHPTDRLLDILASDGTAAVRTDRQGLAVVALDPGGHGALVVWTEKPAIAPARSPAAPVGGPG</sequence>
<dbReference type="RefSeq" id="WP_134525004.1">
    <property type="nucleotide sequence ID" value="NZ_SOHH01000116.1"/>
</dbReference>
<evidence type="ECO:0000313" key="1">
    <source>
        <dbReference type="EMBL" id="TFD71176.1"/>
    </source>
</evidence>
<reference evidence="1 2" key="1">
    <citation type="submission" date="2019-03" db="EMBL/GenBank/DDBJ databases">
        <title>Genomics of glacier-inhabiting Cryobacterium strains.</title>
        <authorList>
            <person name="Liu Q."/>
            <person name="Xin Y.-H."/>
        </authorList>
    </citation>
    <scope>NUCLEOTIDE SEQUENCE [LARGE SCALE GENOMIC DNA]</scope>
    <source>
        <strain evidence="1 2">Hh4</strain>
    </source>
</reference>
<protein>
    <submittedName>
        <fullName evidence="1">Uncharacterized protein</fullName>
    </submittedName>
</protein>
<accession>A0A4V3IU67</accession>
<gene>
    <name evidence="1" type="ORF">E3T48_15995</name>
</gene>
<evidence type="ECO:0000313" key="2">
    <source>
        <dbReference type="Proteomes" id="UP000298313"/>
    </source>
</evidence>
<dbReference type="AlphaFoldDB" id="A0A4V3IU67"/>
<proteinExistence type="predicted"/>
<dbReference type="EMBL" id="SOHH01000116">
    <property type="protein sequence ID" value="TFD71176.1"/>
    <property type="molecule type" value="Genomic_DNA"/>
</dbReference>
<comment type="caution">
    <text evidence="1">The sequence shown here is derived from an EMBL/GenBank/DDBJ whole genome shotgun (WGS) entry which is preliminary data.</text>
</comment>
<dbReference type="OrthoDB" id="7177610at2"/>
<name>A0A4V3IU67_9MICO</name>